<dbReference type="PANTHER" id="PTHR46438">
    <property type="entry name" value="ALPHA/BETA-HYDROLASES SUPERFAMILY PROTEIN"/>
    <property type="match status" value="1"/>
</dbReference>
<dbReference type="InterPro" id="IPR029058">
    <property type="entry name" value="AB_hydrolase_fold"/>
</dbReference>
<dbReference type="KEGG" id="asem:NNL22_05690"/>
<evidence type="ECO:0000259" key="2">
    <source>
        <dbReference type="Pfam" id="PF12697"/>
    </source>
</evidence>
<dbReference type="Pfam" id="PF12697">
    <property type="entry name" value="Abhydrolase_6"/>
    <property type="match status" value="1"/>
</dbReference>
<organism evidence="3 4">
    <name type="scientific">Alkalimarinus sediminis</name>
    <dbReference type="NCBI Taxonomy" id="1632866"/>
    <lineage>
        <taxon>Bacteria</taxon>
        <taxon>Pseudomonadati</taxon>
        <taxon>Pseudomonadota</taxon>
        <taxon>Gammaproteobacteria</taxon>
        <taxon>Alteromonadales</taxon>
        <taxon>Alteromonadaceae</taxon>
        <taxon>Alkalimarinus</taxon>
    </lineage>
</organism>
<evidence type="ECO:0000313" key="3">
    <source>
        <dbReference type="EMBL" id="UZW76073.1"/>
    </source>
</evidence>
<dbReference type="PRINTS" id="PR00111">
    <property type="entry name" value="ABHYDROLASE"/>
</dbReference>
<name>A0A9E8KQ64_9ALTE</name>
<dbReference type="Proteomes" id="UP001164472">
    <property type="component" value="Chromosome"/>
</dbReference>
<feature type="domain" description="AB hydrolase-1" evidence="2">
    <location>
        <begin position="78"/>
        <end position="315"/>
    </location>
</feature>
<dbReference type="EMBL" id="CP101527">
    <property type="protein sequence ID" value="UZW76073.1"/>
    <property type="molecule type" value="Genomic_DNA"/>
</dbReference>
<accession>A0A9E8KQ64</accession>
<keyword evidence="3" id="KW-0378">Hydrolase</keyword>
<keyword evidence="4" id="KW-1185">Reference proteome</keyword>
<dbReference type="SUPFAM" id="SSF53474">
    <property type="entry name" value="alpha/beta-Hydrolases"/>
    <property type="match status" value="1"/>
</dbReference>
<evidence type="ECO:0000256" key="1">
    <source>
        <dbReference type="SAM" id="MobiDB-lite"/>
    </source>
</evidence>
<feature type="region of interest" description="Disordered" evidence="1">
    <location>
        <begin position="331"/>
        <end position="355"/>
    </location>
</feature>
<dbReference type="InterPro" id="IPR000073">
    <property type="entry name" value="AB_hydrolase_1"/>
</dbReference>
<protein>
    <submittedName>
        <fullName evidence="3">Alpha/beta hydrolase</fullName>
    </submittedName>
</protein>
<dbReference type="RefSeq" id="WP_251811889.1">
    <property type="nucleotide sequence ID" value="NZ_CP101527.1"/>
</dbReference>
<dbReference type="PROSITE" id="PS51257">
    <property type="entry name" value="PROKAR_LIPOPROTEIN"/>
    <property type="match status" value="1"/>
</dbReference>
<gene>
    <name evidence="3" type="ORF">NNL22_05690</name>
</gene>
<dbReference type="PANTHER" id="PTHR46438:SF11">
    <property type="entry name" value="LIPASE-RELATED"/>
    <property type="match status" value="1"/>
</dbReference>
<dbReference type="AlphaFoldDB" id="A0A9E8KQ64"/>
<dbReference type="Gene3D" id="3.40.50.1820">
    <property type="entry name" value="alpha/beta hydrolase"/>
    <property type="match status" value="1"/>
</dbReference>
<proteinExistence type="predicted"/>
<reference evidence="3" key="1">
    <citation type="submission" date="2022-07" db="EMBL/GenBank/DDBJ databases">
        <title>Alkalimarinus sp. nov., isolated from gut of a Alitta virens.</title>
        <authorList>
            <person name="Yang A.I."/>
            <person name="Shin N.-R."/>
        </authorList>
    </citation>
    <scope>NUCLEOTIDE SEQUENCE</scope>
    <source>
        <strain evidence="3">FA028</strain>
    </source>
</reference>
<sequence>MQRIYTPIFVLFFLAFGISGCSSMGAAMKASPSFANSIGFAEIPFEDLTDRYTNEYSKWVEVNGLKIHYQEVGEGPTIVLVHGIMSSLQTWDDWVLELSKSYRVISLDVPGFGLTGAPESIDDFNEEYLLNTFAKFIDVIELDNFSIAGNSLGGYIAAQYASNYPNRVDHLILLDPVAYPQEVPWIIGFATAPVISSIGGVFQPPLLITMNVEQVYGDHQRIQRRHMDRYVHMAQRSGAKAAYIKVMEILDERSSQETPLPFAQIKAPTLLMWGEADPWVPVELSQRWKEDIKDSQLVIYPGVGHMPMEEIPGKTVMDAIAFLNGEKIVQPEPEPKGKAFSEAGAMERPMEGVSN</sequence>
<dbReference type="GO" id="GO:0016787">
    <property type="term" value="F:hydrolase activity"/>
    <property type="evidence" value="ECO:0007669"/>
    <property type="project" value="UniProtKB-KW"/>
</dbReference>
<evidence type="ECO:0000313" key="4">
    <source>
        <dbReference type="Proteomes" id="UP001164472"/>
    </source>
</evidence>